<evidence type="ECO:0000313" key="2">
    <source>
        <dbReference type="Proteomes" id="UP000029995"/>
    </source>
</evidence>
<accession>A0A0A0D7V9</accession>
<dbReference type="OrthoDB" id="6058745at2"/>
<dbReference type="EMBL" id="JANX01000070">
    <property type="protein sequence ID" value="KGM34771.1"/>
    <property type="molecule type" value="Genomic_DNA"/>
</dbReference>
<evidence type="ECO:0008006" key="3">
    <source>
        <dbReference type="Google" id="ProtNLM"/>
    </source>
</evidence>
<dbReference type="RefSeq" id="WP_034834224.1">
    <property type="nucleotide sequence ID" value="NZ_JANX01000070.1"/>
</dbReference>
<dbReference type="SUPFAM" id="SSF54001">
    <property type="entry name" value="Cysteine proteinases"/>
    <property type="match status" value="1"/>
</dbReference>
<dbReference type="AlphaFoldDB" id="A0A0A0D7V9"/>
<dbReference type="Proteomes" id="UP000029995">
    <property type="component" value="Unassembled WGS sequence"/>
</dbReference>
<dbReference type="InterPro" id="IPR038765">
    <property type="entry name" value="Papain-like_cys_pep_sf"/>
</dbReference>
<dbReference type="Gene3D" id="3.90.1720.10">
    <property type="entry name" value="endopeptidase domain like (from Nostoc punctiforme)"/>
    <property type="match status" value="1"/>
</dbReference>
<comment type="caution">
    <text evidence="1">The sequence shown here is derived from an EMBL/GenBank/DDBJ whole genome shotgun (WGS) entry which is preliminary data.</text>
</comment>
<gene>
    <name evidence="1" type="ORF">P409_08385</name>
</gene>
<name>A0A0A0D7V9_9PROT</name>
<sequence length="135" mass="14999">MRLVEAARGYLDVKWRHMGRSRFGIDCVGLVLLAARDLGHLVEDVPEYVRGAHGYDVVREIAARTRPASLGALREDLIILFRESIYPCHCGILGAGPHGWTLVHAHAKSGKVVEDPYDFWAELATHAFALPDREG</sequence>
<proteinExistence type="predicted"/>
<evidence type="ECO:0000313" key="1">
    <source>
        <dbReference type="EMBL" id="KGM34771.1"/>
    </source>
</evidence>
<reference evidence="1 2" key="1">
    <citation type="submission" date="2014-01" db="EMBL/GenBank/DDBJ databases">
        <title>Genome sequence determination for a cystic fibrosis isolate, Inquilinus limosus.</title>
        <authorList>
            <person name="Pino M."/>
            <person name="Di Conza J."/>
            <person name="Gutkind G."/>
        </authorList>
    </citation>
    <scope>NUCLEOTIDE SEQUENCE [LARGE SCALE GENOMIC DNA]</scope>
    <source>
        <strain evidence="1 2">MP06</strain>
    </source>
</reference>
<organism evidence="1 2">
    <name type="scientific">Inquilinus limosus MP06</name>
    <dbReference type="NCBI Taxonomy" id="1398085"/>
    <lineage>
        <taxon>Bacteria</taxon>
        <taxon>Pseudomonadati</taxon>
        <taxon>Pseudomonadota</taxon>
        <taxon>Alphaproteobacteria</taxon>
        <taxon>Rhodospirillales</taxon>
        <taxon>Rhodospirillaceae</taxon>
        <taxon>Inquilinus</taxon>
    </lineage>
</organism>
<protein>
    <recommendedName>
        <fullName evidence="3">NlpC/P60 domain-containing protein</fullName>
    </recommendedName>
</protein>